<evidence type="ECO:0000256" key="2">
    <source>
        <dbReference type="SAM" id="Phobius"/>
    </source>
</evidence>
<keyword evidence="2" id="KW-1133">Transmembrane helix</keyword>
<dbReference type="PROSITE" id="PS50943">
    <property type="entry name" value="HTH_CROC1"/>
    <property type="match status" value="1"/>
</dbReference>
<dbReference type="PATRIC" id="fig|1423770.3.peg.547"/>
<name>A0A0R1QGS0_9LACO</name>
<keyword evidence="2" id="KW-0472">Membrane</keyword>
<evidence type="ECO:0000259" key="3">
    <source>
        <dbReference type="PROSITE" id="PS50943"/>
    </source>
</evidence>
<dbReference type="InterPro" id="IPR010982">
    <property type="entry name" value="Lambda_DNA-bd_dom_sf"/>
</dbReference>
<feature type="domain" description="HTH cro/C1-type" evidence="3">
    <location>
        <begin position="7"/>
        <end position="61"/>
    </location>
</feature>
<keyword evidence="5" id="KW-1185">Reference proteome</keyword>
<proteinExistence type="predicted"/>
<evidence type="ECO:0000313" key="5">
    <source>
        <dbReference type="Proteomes" id="UP000050872"/>
    </source>
</evidence>
<dbReference type="PANTHER" id="PTHR46558:SF15">
    <property type="entry name" value="HELIX-TURN-HELIX DOMAIN PROTEIN"/>
    <property type="match status" value="1"/>
</dbReference>
<dbReference type="InterPro" id="IPR025016">
    <property type="entry name" value="DUF3955"/>
</dbReference>
<dbReference type="Pfam" id="PF13127">
    <property type="entry name" value="DUF3955"/>
    <property type="match status" value="1"/>
</dbReference>
<keyword evidence="2" id="KW-0812">Transmembrane</keyword>
<comment type="caution">
    <text evidence="4">The sequence shown here is derived from an EMBL/GenBank/DDBJ whole genome shotgun (WGS) entry which is preliminary data.</text>
</comment>
<dbReference type="InterPro" id="IPR001387">
    <property type="entry name" value="Cro/C1-type_HTH"/>
</dbReference>
<dbReference type="RefSeq" id="WP_057888120.1">
    <property type="nucleotide sequence ID" value="NZ_AZEZ01000070.1"/>
</dbReference>
<dbReference type="PANTHER" id="PTHR46558">
    <property type="entry name" value="TRACRIPTIONAL REGULATORY PROTEIN-RELATED-RELATED"/>
    <property type="match status" value="1"/>
</dbReference>
<dbReference type="OrthoDB" id="9805856at2"/>
<dbReference type="GO" id="GO:0003677">
    <property type="term" value="F:DNA binding"/>
    <property type="evidence" value="ECO:0007669"/>
    <property type="project" value="UniProtKB-KW"/>
</dbReference>
<organism evidence="4 5">
    <name type="scientific">Companilactobacillus mindensis DSM 14500</name>
    <dbReference type="NCBI Taxonomy" id="1423770"/>
    <lineage>
        <taxon>Bacteria</taxon>
        <taxon>Bacillati</taxon>
        <taxon>Bacillota</taxon>
        <taxon>Bacilli</taxon>
        <taxon>Lactobacillales</taxon>
        <taxon>Lactobacillaceae</taxon>
        <taxon>Companilactobacillus</taxon>
    </lineage>
</organism>
<gene>
    <name evidence="4" type="ORF">FD29_GL000541</name>
</gene>
<sequence length="147" mass="16694">MDFGTQIKKLRSSRKLTQEQLAQKLNVSRQTISSWENNRNLPDLEMVVRIAKIFTLSLDQLILGDPTMATKLVKDGSEMRKIKFTLYTTIIMILAGIGCFLLSSIIGSTIDANGMLHEPFFLIPIGYLFLLIGMICGLVHLFFRFHK</sequence>
<dbReference type="Gene3D" id="1.10.260.40">
    <property type="entry name" value="lambda repressor-like DNA-binding domains"/>
    <property type="match status" value="1"/>
</dbReference>
<reference evidence="4 5" key="1">
    <citation type="journal article" date="2015" name="Genome Announc.">
        <title>Expanding the biotechnology potential of lactobacilli through comparative genomics of 213 strains and associated genera.</title>
        <authorList>
            <person name="Sun Z."/>
            <person name="Harris H.M."/>
            <person name="McCann A."/>
            <person name="Guo C."/>
            <person name="Argimon S."/>
            <person name="Zhang W."/>
            <person name="Yang X."/>
            <person name="Jeffery I.B."/>
            <person name="Cooney J.C."/>
            <person name="Kagawa T.F."/>
            <person name="Liu W."/>
            <person name="Song Y."/>
            <person name="Salvetti E."/>
            <person name="Wrobel A."/>
            <person name="Rasinkangas P."/>
            <person name="Parkhill J."/>
            <person name="Rea M.C."/>
            <person name="O'Sullivan O."/>
            <person name="Ritari J."/>
            <person name="Douillard F.P."/>
            <person name="Paul Ross R."/>
            <person name="Yang R."/>
            <person name="Briner A.E."/>
            <person name="Felis G.E."/>
            <person name="de Vos W.M."/>
            <person name="Barrangou R."/>
            <person name="Klaenhammer T.R."/>
            <person name="Caufield P.W."/>
            <person name="Cui Y."/>
            <person name="Zhang H."/>
            <person name="O'Toole P.W."/>
        </authorList>
    </citation>
    <scope>NUCLEOTIDE SEQUENCE [LARGE SCALE GENOMIC DNA]</scope>
    <source>
        <strain evidence="4 5">DSM 14500</strain>
    </source>
</reference>
<dbReference type="AlphaFoldDB" id="A0A0R1QGS0"/>
<dbReference type="SMART" id="SM00530">
    <property type="entry name" value="HTH_XRE"/>
    <property type="match status" value="1"/>
</dbReference>
<dbReference type="SUPFAM" id="SSF47413">
    <property type="entry name" value="lambda repressor-like DNA-binding domains"/>
    <property type="match status" value="1"/>
</dbReference>
<accession>A0A0R1QGS0</accession>
<feature type="transmembrane region" description="Helical" evidence="2">
    <location>
        <begin position="84"/>
        <end position="108"/>
    </location>
</feature>
<keyword evidence="1" id="KW-0238">DNA-binding</keyword>
<dbReference type="Proteomes" id="UP000050872">
    <property type="component" value="Unassembled WGS sequence"/>
</dbReference>
<dbReference type="Pfam" id="PF01381">
    <property type="entry name" value="HTH_3"/>
    <property type="match status" value="1"/>
</dbReference>
<dbReference type="STRING" id="1423770.FD29_GL000541"/>
<protein>
    <submittedName>
        <fullName evidence="4">Transcriptional regulator</fullName>
    </submittedName>
</protein>
<dbReference type="EMBL" id="AZEZ01000070">
    <property type="protein sequence ID" value="KRL43761.1"/>
    <property type="molecule type" value="Genomic_DNA"/>
</dbReference>
<feature type="transmembrane region" description="Helical" evidence="2">
    <location>
        <begin position="120"/>
        <end position="143"/>
    </location>
</feature>
<dbReference type="CDD" id="cd00093">
    <property type="entry name" value="HTH_XRE"/>
    <property type="match status" value="1"/>
</dbReference>
<evidence type="ECO:0000256" key="1">
    <source>
        <dbReference type="ARBA" id="ARBA00023125"/>
    </source>
</evidence>
<evidence type="ECO:0000313" key="4">
    <source>
        <dbReference type="EMBL" id="KRL43761.1"/>
    </source>
</evidence>